<evidence type="ECO:0000256" key="13">
    <source>
        <dbReference type="ARBA" id="ARBA00023235"/>
    </source>
</evidence>
<dbReference type="eggNOG" id="COG1605">
    <property type="taxonomic scope" value="Bacteria"/>
</dbReference>
<name>A0A095VV41_9GAMM</name>
<evidence type="ECO:0000256" key="1">
    <source>
        <dbReference type="ARBA" id="ARBA00000824"/>
    </source>
</evidence>
<evidence type="ECO:0000256" key="19">
    <source>
        <dbReference type="PIRSR" id="PIRSR001500-2"/>
    </source>
</evidence>
<protein>
    <recommendedName>
        <fullName evidence="8">Bifunctional chorismate mutase/prephenate dehydratase</fullName>
        <ecNumber evidence="7">4.2.1.51</ecNumber>
        <ecNumber evidence="6">5.4.99.5</ecNumber>
    </recommendedName>
    <alternativeName>
        <fullName evidence="17">Chorismate mutase-prephenate dehydratase</fullName>
    </alternativeName>
    <alternativeName>
        <fullName evidence="16">p-protein</fullName>
    </alternativeName>
</protein>
<evidence type="ECO:0000259" key="22">
    <source>
        <dbReference type="PROSITE" id="PS51671"/>
    </source>
</evidence>
<dbReference type="UniPathway" id="UPA00120">
    <property type="reaction ID" value="UER00203"/>
</dbReference>
<evidence type="ECO:0000256" key="2">
    <source>
        <dbReference type="ARBA" id="ARBA00002364"/>
    </source>
</evidence>
<dbReference type="InterPro" id="IPR002912">
    <property type="entry name" value="ACT_dom"/>
</dbReference>
<proteinExistence type="predicted"/>
<keyword evidence="9" id="KW-0963">Cytoplasm</keyword>
<keyword evidence="13 23" id="KW-0413">Isomerase</keyword>
<dbReference type="Gene3D" id="1.20.59.10">
    <property type="entry name" value="Chorismate mutase"/>
    <property type="match status" value="1"/>
</dbReference>
<accession>A0A095VV41</accession>
<comment type="pathway">
    <text evidence="5">Metabolic intermediate biosynthesis; prephenate biosynthesis; prephenate from chorismate: step 1/1.</text>
</comment>
<keyword evidence="12" id="KW-0584">Phenylalanine biosynthesis</keyword>
<dbReference type="FunFam" id="3.30.70.260:FF:000012">
    <property type="entry name" value="Prephenate dehydratase"/>
    <property type="match status" value="1"/>
</dbReference>
<dbReference type="InterPro" id="IPR001086">
    <property type="entry name" value="Preph_deHydtase"/>
</dbReference>
<dbReference type="InterPro" id="IPR036979">
    <property type="entry name" value="CM_dom_sf"/>
</dbReference>
<sequence>MSDEQDLGAVREEIDGIDREIQTLINRRARCAQQVAEIKLGEQHAARERGEDPGEVVFYRPEREAQVLARIVERNEGPLPAENVAYIFRELMSACLALEQPLRVAYLGPEGTFTQAAALKHFGHGAVCVSQATIDGVFTQVESGACNYGVVPVENSTEGMVSHTLDSFLDSPLCIAGEVELRITHHLLVAPGTEPAAVTRICAHQQALAQCRNWLDAHWPQVEREAVSSNGEAARLAAGEGGVAAVAGDMAAEQYNLERIAEHIEDRRDNTTRFLVIGRQEVAPSGRDKTSIIVSSRNKPGALFALLDPFRRGGVSLTRIDTRPSRTEKWAYVFFIEFEGHLQDENVAAILRELEEQSILLKPLGSYPRAVL</sequence>
<evidence type="ECO:0000256" key="3">
    <source>
        <dbReference type="ARBA" id="ARBA00004496"/>
    </source>
</evidence>
<gene>
    <name evidence="23" type="ORF">HRUBRA_00012</name>
</gene>
<dbReference type="PROSITE" id="PS51171">
    <property type="entry name" value="PREPHENATE_DEHYDR_3"/>
    <property type="match status" value="1"/>
</dbReference>
<dbReference type="GO" id="GO:0004664">
    <property type="term" value="F:prephenate dehydratase activity"/>
    <property type="evidence" value="ECO:0007669"/>
    <property type="project" value="UniProtKB-EC"/>
</dbReference>
<organism evidence="23 24">
    <name type="scientific">Pseudohaliea rubra DSM 19751</name>
    <dbReference type="NCBI Taxonomy" id="1265313"/>
    <lineage>
        <taxon>Bacteria</taxon>
        <taxon>Pseudomonadati</taxon>
        <taxon>Pseudomonadota</taxon>
        <taxon>Gammaproteobacteria</taxon>
        <taxon>Cellvibrionales</taxon>
        <taxon>Halieaceae</taxon>
        <taxon>Pseudohaliea</taxon>
    </lineage>
</organism>
<evidence type="ECO:0000256" key="5">
    <source>
        <dbReference type="ARBA" id="ARBA00004817"/>
    </source>
</evidence>
<dbReference type="UniPathway" id="UPA00121">
    <property type="reaction ID" value="UER00345"/>
</dbReference>
<dbReference type="SMART" id="SM00830">
    <property type="entry name" value="CM_2"/>
    <property type="match status" value="1"/>
</dbReference>
<evidence type="ECO:0000256" key="4">
    <source>
        <dbReference type="ARBA" id="ARBA00004741"/>
    </source>
</evidence>
<dbReference type="PROSITE" id="PS51671">
    <property type="entry name" value="ACT"/>
    <property type="match status" value="1"/>
</dbReference>
<evidence type="ECO:0000256" key="17">
    <source>
        <dbReference type="ARBA" id="ARBA00031520"/>
    </source>
</evidence>
<dbReference type="AlphaFoldDB" id="A0A095VV41"/>
<dbReference type="CDD" id="cd13630">
    <property type="entry name" value="PBP2_PDT_1"/>
    <property type="match status" value="1"/>
</dbReference>
<evidence type="ECO:0000256" key="9">
    <source>
        <dbReference type="ARBA" id="ARBA00022490"/>
    </source>
</evidence>
<evidence type="ECO:0000313" key="24">
    <source>
        <dbReference type="Proteomes" id="UP000029640"/>
    </source>
</evidence>
<dbReference type="eggNOG" id="COG0077">
    <property type="taxonomic scope" value="Bacteria"/>
</dbReference>
<dbReference type="SUPFAM" id="SSF53850">
    <property type="entry name" value="Periplasmic binding protein-like II"/>
    <property type="match status" value="1"/>
</dbReference>
<dbReference type="EC" id="4.2.1.51" evidence="7"/>
<evidence type="ECO:0000256" key="11">
    <source>
        <dbReference type="ARBA" id="ARBA00023141"/>
    </source>
</evidence>
<dbReference type="HOGENOM" id="CLU_035008_0_1_6"/>
<comment type="catalytic activity">
    <reaction evidence="18">
        <text>prephenate + H(+) = 3-phenylpyruvate + CO2 + H2O</text>
        <dbReference type="Rhea" id="RHEA:21648"/>
        <dbReference type="ChEBI" id="CHEBI:15377"/>
        <dbReference type="ChEBI" id="CHEBI:15378"/>
        <dbReference type="ChEBI" id="CHEBI:16526"/>
        <dbReference type="ChEBI" id="CHEBI:18005"/>
        <dbReference type="ChEBI" id="CHEBI:29934"/>
        <dbReference type="EC" id="4.2.1.51"/>
    </reaction>
</comment>
<dbReference type="InterPro" id="IPR008242">
    <property type="entry name" value="Chor_mutase/pphenate_deHydtase"/>
</dbReference>
<dbReference type="NCBIfam" id="NF008865">
    <property type="entry name" value="PRK11898.1"/>
    <property type="match status" value="1"/>
</dbReference>
<dbReference type="RefSeq" id="WP_035516033.1">
    <property type="nucleotide sequence ID" value="NZ_KN234760.1"/>
</dbReference>
<evidence type="ECO:0000256" key="10">
    <source>
        <dbReference type="ARBA" id="ARBA00022605"/>
    </source>
</evidence>
<keyword evidence="15" id="KW-0511">Multifunctional enzyme</keyword>
<evidence type="ECO:0000313" key="23">
    <source>
        <dbReference type="EMBL" id="KGE05332.1"/>
    </source>
</evidence>
<feature type="domain" description="ACT" evidence="22">
    <location>
        <begin position="291"/>
        <end position="368"/>
    </location>
</feature>
<dbReference type="PATRIC" id="fig|1265313.6.peg.12"/>
<dbReference type="InterPro" id="IPR002701">
    <property type="entry name" value="CM_II_prokaryot"/>
</dbReference>
<evidence type="ECO:0000256" key="6">
    <source>
        <dbReference type="ARBA" id="ARBA00012404"/>
    </source>
</evidence>
<dbReference type="PIRSF" id="PIRSF001500">
    <property type="entry name" value="Chor_mut_pdt_Ppr"/>
    <property type="match status" value="1"/>
</dbReference>
<dbReference type="GO" id="GO:0046417">
    <property type="term" value="P:chorismate metabolic process"/>
    <property type="evidence" value="ECO:0007669"/>
    <property type="project" value="InterPro"/>
</dbReference>
<evidence type="ECO:0000256" key="7">
    <source>
        <dbReference type="ARBA" id="ARBA00013147"/>
    </source>
</evidence>
<evidence type="ECO:0000256" key="16">
    <source>
        <dbReference type="ARBA" id="ARBA00031175"/>
    </source>
</evidence>
<dbReference type="InterPro" id="IPR018528">
    <property type="entry name" value="Preph_deHydtase_CS"/>
</dbReference>
<dbReference type="STRING" id="1265313.HRUBRA_00012"/>
<dbReference type="Proteomes" id="UP000029640">
    <property type="component" value="Unassembled WGS sequence"/>
</dbReference>
<reference evidence="23 24" key="1">
    <citation type="journal article" date="2014" name="Genome Announc.">
        <title>Genome Sequence of Gammaproteobacterial Pseudohaliea rubra Type Strain DSM 19751, Isolated from Coastal Seawater of the Mediterranean Sea.</title>
        <authorList>
            <person name="Spring S."/>
            <person name="Fiebig A."/>
            <person name="Riedel T."/>
            <person name="Goker M."/>
            <person name="Klenk H.P."/>
        </authorList>
    </citation>
    <scope>NUCLEOTIDE SEQUENCE [LARGE SCALE GENOMIC DNA]</scope>
    <source>
        <strain evidence="23 24">DSM 19751</strain>
    </source>
</reference>
<evidence type="ECO:0000256" key="8">
    <source>
        <dbReference type="ARBA" id="ARBA00014401"/>
    </source>
</evidence>
<feature type="domain" description="Chorismate mutase" evidence="20">
    <location>
        <begin position="1"/>
        <end position="103"/>
    </location>
</feature>
<dbReference type="SUPFAM" id="SSF48600">
    <property type="entry name" value="Chorismate mutase II"/>
    <property type="match status" value="1"/>
</dbReference>
<dbReference type="Pfam" id="PF00800">
    <property type="entry name" value="PDT"/>
    <property type="match status" value="1"/>
</dbReference>
<evidence type="ECO:0000256" key="12">
    <source>
        <dbReference type="ARBA" id="ARBA00023222"/>
    </source>
</evidence>
<dbReference type="EC" id="5.4.99.5" evidence="6"/>
<feature type="domain" description="Prephenate dehydratase" evidence="21">
    <location>
        <begin position="103"/>
        <end position="279"/>
    </location>
</feature>
<comment type="catalytic activity">
    <reaction evidence="1">
        <text>chorismate = prephenate</text>
        <dbReference type="Rhea" id="RHEA:13897"/>
        <dbReference type="ChEBI" id="CHEBI:29748"/>
        <dbReference type="ChEBI" id="CHEBI:29934"/>
        <dbReference type="EC" id="5.4.99.5"/>
    </reaction>
</comment>
<keyword evidence="24" id="KW-1185">Reference proteome</keyword>
<keyword evidence="10" id="KW-0028">Amino-acid biosynthesis</keyword>
<dbReference type="GO" id="GO:0005737">
    <property type="term" value="C:cytoplasm"/>
    <property type="evidence" value="ECO:0007669"/>
    <property type="project" value="UniProtKB-SubCell"/>
</dbReference>
<comment type="subcellular location">
    <subcellularLocation>
        <location evidence="3">Cytoplasm</location>
    </subcellularLocation>
</comment>
<dbReference type="PROSITE" id="PS51168">
    <property type="entry name" value="CHORISMATE_MUT_2"/>
    <property type="match status" value="1"/>
</dbReference>
<comment type="pathway">
    <text evidence="4">Amino-acid biosynthesis; L-phenylalanine biosynthesis; phenylpyruvate from prephenate: step 1/1.</text>
</comment>
<dbReference type="GO" id="GO:0004106">
    <property type="term" value="F:chorismate mutase activity"/>
    <property type="evidence" value="ECO:0007669"/>
    <property type="project" value="UniProtKB-EC"/>
</dbReference>
<feature type="site" description="Essential for prephenate dehydratase activity" evidence="19">
    <location>
        <position position="272"/>
    </location>
</feature>
<dbReference type="PANTHER" id="PTHR21022:SF19">
    <property type="entry name" value="PREPHENATE DEHYDRATASE-RELATED"/>
    <property type="match status" value="1"/>
</dbReference>
<dbReference type="GO" id="GO:0009094">
    <property type="term" value="P:L-phenylalanine biosynthetic process"/>
    <property type="evidence" value="ECO:0007669"/>
    <property type="project" value="UniProtKB-UniPathway"/>
</dbReference>
<evidence type="ECO:0000256" key="14">
    <source>
        <dbReference type="ARBA" id="ARBA00023239"/>
    </source>
</evidence>
<evidence type="ECO:0000259" key="21">
    <source>
        <dbReference type="PROSITE" id="PS51171"/>
    </source>
</evidence>
<dbReference type="PROSITE" id="PS00857">
    <property type="entry name" value="PREPHENATE_DEHYDR_1"/>
    <property type="match status" value="1"/>
</dbReference>
<dbReference type="Gene3D" id="3.40.190.10">
    <property type="entry name" value="Periplasmic binding protein-like II"/>
    <property type="match status" value="2"/>
</dbReference>
<dbReference type="InterPro" id="IPR045865">
    <property type="entry name" value="ACT-like_dom_sf"/>
</dbReference>
<dbReference type="OrthoDB" id="9802281at2"/>
<dbReference type="Gene3D" id="3.30.70.260">
    <property type="match status" value="1"/>
</dbReference>
<dbReference type="SUPFAM" id="SSF55021">
    <property type="entry name" value="ACT-like"/>
    <property type="match status" value="1"/>
</dbReference>
<keyword evidence="11" id="KW-0057">Aromatic amino acid biosynthesis</keyword>
<dbReference type="CDD" id="cd04905">
    <property type="entry name" value="ACT_CM-PDT"/>
    <property type="match status" value="1"/>
</dbReference>
<evidence type="ECO:0000256" key="15">
    <source>
        <dbReference type="ARBA" id="ARBA00023268"/>
    </source>
</evidence>
<dbReference type="Pfam" id="PF01842">
    <property type="entry name" value="ACT"/>
    <property type="match status" value="1"/>
</dbReference>
<dbReference type="NCBIfam" id="TIGR01807">
    <property type="entry name" value="CM_P2"/>
    <property type="match status" value="1"/>
</dbReference>
<dbReference type="PANTHER" id="PTHR21022">
    <property type="entry name" value="PREPHENATE DEHYDRATASE P PROTEIN"/>
    <property type="match status" value="1"/>
</dbReference>
<dbReference type="EMBL" id="AUVB01000001">
    <property type="protein sequence ID" value="KGE05332.1"/>
    <property type="molecule type" value="Genomic_DNA"/>
</dbReference>
<comment type="caution">
    <text evidence="23">The sequence shown here is derived from an EMBL/GenBank/DDBJ whole genome shotgun (WGS) entry which is preliminary data.</text>
</comment>
<dbReference type="InterPro" id="IPR036263">
    <property type="entry name" value="Chorismate_II_sf"/>
</dbReference>
<dbReference type="InterPro" id="IPR010957">
    <property type="entry name" value="G/b/e-P-prot_chorismate_mutase"/>
</dbReference>
<evidence type="ECO:0000256" key="18">
    <source>
        <dbReference type="ARBA" id="ARBA00047848"/>
    </source>
</evidence>
<dbReference type="FunFam" id="3.40.190.10:FF:000029">
    <property type="entry name" value="Chorismate mutase/Prephenate dehydratase"/>
    <property type="match status" value="1"/>
</dbReference>
<dbReference type="Pfam" id="PF01817">
    <property type="entry name" value="CM_2"/>
    <property type="match status" value="1"/>
</dbReference>
<comment type="function">
    <text evidence="2">Catalyzes the Claisen rearrangement of chorismate to prephenate and the decarboxylation/dehydration of prephenate to phenylpyruvate.</text>
</comment>
<keyword evidence="14 23" id="KW-0456">Lyase</keyword>
<evidence type="ECO:0000259" key="20">
    <source>
        <dbReference type="PROSITE" id="PS51168"/>
    </source>
</evidence>